<feature type="domain" description="Serine aminopeptidase S33" evidence="1">
    <location>
        <begin position="97"/>
        <end position="183"/>
    </location>
</feature>
<dbReference type="InParanoid" id="A0A259TW17"/>
<evidence type="ECO:0000259" key="1">
    <source>
        <dbReference type="Pfam" id="PF12146"/>
    </source>
</evidence>
<dbReference type="EMBL" id="MQWB01000001">
    <property type="protein sequence ID" value="OZC01774.1"/>
    <property type="molecule type" value="Genomic_DNA"/>
</dbReference>
<dbReference type="InterPro" id="IPR029058">
    <property type="entry name" value="AB_hydrolase_fold"/>
</dbReference>
<dbReference type="RefSeq" id="WP_094545393.1">
    <property type="nucleotide sequence ID" value="NZ_MQWB01000001.1"/>
</dbReference>
<keyword evidence="3" id="KW-1185">Reference proteome</keyword>
<evidence type="ECO:0000313" key="2">
    <source>
        <dbReference type="EMBL" id="OZC01774.1"/>
    </source>
</evidence>
<dbReference type="Proteomes" id="UP000216446">
    <property type="component" value="Unassembled WGS sequence"/>
</dbReference>
<organism evidence="2 3">
    <name type="scientific">Rubricoccus marinus</name>
    <dbReference type="NCBI Taxonomy" id="716817"/>
    <lineage>
        <taxon>Bacteria</taxon>
        <taxon>Pseudomonadati</taxon>
        <taxon>Rhodothermota</taxon>
        <taxon>Rhodothermia</taxon>
        <taxon>Rhodothermales</taxon>
        <taxon>Rubricoccaceae</taxon>
        <taxon>Rubricoccus</taxon>
    </lineage>
</organism>
<dbReference type="Pfam" id="PF12146">
    <property type="entry name" value="Hydrolase_4"/>
    <property type="match status" value="1"/>
</dbReference>
<dbReference type="Gene3D" id="3.40.50.1820">
    <property type="entry name" value="alpha/beta hydrolase"/>
    <property type="match status" value="1"/>
</dbReference>
<protein>
    <recommendedName>
        <fullName evidence="1">Serine aminopeptidase S33 domain-containing protein</fullName>
    </recommendedName>
</protein>
<evidence type="ECO:0000313" key="3">
    <source>
        <dbReference type="Proteomes" id="UP000216446"/>
    </source>
</evidence>
<gene>
    <name evidence="2" type="ORF">BSZ36_01480</name>
</gene>
<sequence>MRTAVCLAALLVASGCVSVDITERGFFPARRAGTDREAVPGTVAAAFPGVTYEEQRIEAADGTALYGALIRQPGADVTVLYFGTNESTVEQDGIETTRAFLPLGANVFLVDYRGYGWSDGRATLDLAFSDALAAYDHLAALPGVGRVVVHGLSLGSFMAGHVGARRPAAGVVLEGSATTVKEWANSRTPFYYKPFVRFRVEESLRGVDNRAEVRQIEEPLLLLVGSEDHTTPQVLSRRLYAASPLPESRKTLAVIEGGDHGNVIGQPTFAGVYRAFLDGVRAER</sequence>
<name>A0A259TW17_9BACT</name>
<dbReference type="SUPFAM" id="SSF53474">
    <property type="entry name" value="alpha/beta-Hydrolases"/>
    <property type="match status" value="1"/>
</dbReference>
<accession>A0A259TW17</accession>
<proteinExistence type="predicted"/>
<reference evidence="2 3" key="1">
    <citation type="submission" date="2016-11" db="EMBL/GenBank/DDBJ databases">
        <title>Study of marine rhodopsin-containing bacteria.</title>
        <authorList>
            <person name="Yoshizawa S."/>
            <person name="Kumagai Y."/>
            <person name="Kogure K."/>
        </authorList>
    </citation>
    <scope>NUCLEOTIDE SEQUENCE [LARGE SCALE GENOMIC DNA]</scope>
    <source>
        <strain evidence="2 3">SG-29</strain>
    </source>
</reference>
<comment type="caution">
    <text evidence="2">The sequence shown here is derived from an EMBL/GenBank/DDBJ whole genome shotgun (WGS) entry which is preliminary data.</text>
</comment>
<dbReference type="AlphaFoldDB" id="A0A259TW17"/>
<dbReference type="InterPro" id="IPR022742">
    <property type="entry name" value="Hydrolase_4"/>
</dbReference>
<dbReference type="PROSITE" id="PS51257">
    <property type="entry name" value="PROKAR_LIPOPROTEIN"/>
    <property type="match status" value="1"/>
</dbReference>
<dbReference type="OrthoDB" id="9777090at2"/>
<dbReference type="PANTHER" id="PTHR12277:SF81">
    <property type="entry name" value="PROTEIN ABHD13"/>
    <property type="match status" value="1"/>
</dbReference>
<dbReference type="PANTHER" id="PTHR12277">
    <property type="entry name" value="ALPHA/BETA HYDROLASE DOMAIN-CONTAINING PROTEIN"/>
    <property type="match status" value="1"/>
</dbReference>